<dbReference type="Gene3D" id="3.90.1150.30">
    <property type="match status" value="1"/>
</dbReference>
<dbReference type="EMBL" id="FWXW01000004">
    <property type="protein sequence ID" value="SMC63913.1"/>
    <property type="molecule type" value="Genomic_DNA"/>
</dbReference>
<gene>
    <name evidence="1" type="ORF">SAMN02745168_1947</name>
</gene>
<accession>A0A1W2AT85</accession>
<dbReference type="GO" id="GO:0003677">
    <property type="term" value="F:DNA binding"/>
    <property type="evidence" value="ECO:0007669"/>
    <property type="project" value="UniProtKB-KW"/>
</dbReference>
<dbReference type="STRING" id="1122930.SAMN02745168_1947"/>
<dbReference type="InterPro" id="IPR058532">
    <property type="entry name" value="YjbR/MT2646/Rv2570-like"/>
</dbReference>
<sequence>MNRYQWLEETLLKMPGAERDYKEEWGWFRYRVGGKMFAATCRPGPQYKGYDCRELINLKCEPRLAELFRKEYPDVIPGFYCDKRCWNSVFLDGEVPDEVLRDMCRMSYELVFGKLPKKVRIELGEGRK</sequence>
<reference evidence="1 2" key="1">
    <citation type="submission" date="2017-04" db="EMBL/GenBank/DDBJ databases">
        <authorList>
            <person name="Afonso C.L."/>
            <person name="Miller P.J."/>
            <person name="Scott M.A."/>
            <person name="Spackman E."/>
            <person name="Goraichik I."/>
            <person name="Dimitrov K.M."/>
            <person name="Suarez D.L."/>
            <person name="Swayne D.E."/>
        </authorList>
    </citation>
    <scope>NUCLEOTIDE SEQUENCE [LARGE SCALE GENOMIC DNA]</scope>
    <source>
        <strain evidence="1 2">DSM 12816</strain>
    </source>
</reference>
<dbReference type="InterPro" id="IPR038056">
    <property type="entry name" value="YjbR-like_sf"/>
</dbReference>
<keyword evidence="1" id="KW-0238">DNA-binding</keyword>
<keyword evidence="2" id="KW-1185">Reference proteome</keyword>
<dbReference type="PANTHER" id="PTHR35145:SF1">
    <property type="entry name" value="CYTOPLASMIC PROTEIN"/>
    <property type="match status" value="1"/>
</dbReference>
<protein>
    <submittedName>
        <fullName evidence="1">Predicted DNA-binding protein, MmcQ/YjbR family</fullName>
    </submittedName>
</protein>
<proteinExistence type="predicted"/>
<evidence type="ECO:0000313" key="2">
    <source>
        <dbReference type="Proteomes" id="UP000192790"/>
    </source>
</evidence>
<dbReference type="AlphaFoldDB" id="A0A1W2AT85"/>
<organism evidence="1 2">
    <name type="scientific">Papillibacter cinnamivorans DSM 12816</name>
    <dbReference type="NCBI Taxonomy" id="1122930"/>
    <lineage>
        <taxon>Bacteria</taxon>
        <taxon>Bacillati</taxon>
        <taxon>Bacillota</taxon>
        <taxon>Clostridia</taxon>
        <taxon>Eubacteriales</taxon>
        <taxon>Oscillospiraceae</taxon>
        <taxon>Papillibacter</taxon>
    </lineage>
</organism>
<name>A0A1W2AT85_9FIRM</name>
<evidence type="ECO:0000313" key="1">
    <source>
        <dbReference type="EMBL" id="SMC63913.1"/>
    </source>
</evidence>
<dbReference type="SUPFAM" id="SSF142906">
    <property type="entry name" value="YjbR-like"/>
    <property type="match status" value="1"/>
</dbReference>
<dbReference type="OrthoDB" id="9789813at2"/>
<dbReference type="RefSeq" id="WP_084234623.1">
    <property type="nucleotide sequence ID" value="NZ_FWXW01000004.1"/>
</dbReference>
<dbReference type="PANTHER" id="PTHR35145">
    <property type="entry name" value="CYTOPLASMIC PROTEIN-RELATED"/>
    <property type="match status" value="1"/>
</dbReference>
<dbReference type="Proteomes" id="UP000192790">
    <property type="component" value="Unassembled WGS sequence"/>
</dbReference>
<dbReference type="Pfam" id="PF04237">
    <property type="entry name" value="YjbR"/>
    <property type="match status" value="1"/>
</dbReference>
<dbReference type="InterPro" id="IPR007351">
    <property type="entry name" value="YjbR"/>
</dbReference>